<dbReference type="RefSeq" id="WP_119670493.1">
    <property type="nucleotide sequence ID" value="NZ_QXED01000008.1"/>
</dbReference>
<dbReference type="Gene3D" id="3.40.50.2000">
    <property type="entry name" value="Glycogen Phosphorylase B"/>
    <property type="match status" value="2"/>
</dbReference>
<accession>A0A418M119</accession>
<evidence type="ECO:0000259" key="3">
    <source>
        <dbReference type="Pfam" id="PF00534"/>
    </source>
</evidence>
<comment type="caution">
    <text evidence="4">The sequence shown here is derived from an EMBL/GenBank/DDBJ whole genome shotgun (WGS) entry which is preliminary data.</text>
</comment>
<dbReference type="SUPFAM" id="SSF53756">
    <property type="entry name" value="UDP-Glycosyltransferase/glycogen phosphorylase"/>
    <property type="match status" value="1"/>
</dbReference>
<dbReference type="Proteomes" id="UP000283523">
    <property type="component" value="Unassembled WGS sequence"/>
</dbReference>
<gene>
    <name evidence="4" type="ORF">DYU11_25120</name>
</gene>
<evidence type="ECO:0000256" key="2">
    <source>
        <dbReference type="ARBA" id="ARBA00022679"/>
    </source>
</evidence>
<keyword evidence="2 4" id="KW-0808">Transferase</keyword>
<dbReference type="InterPro" id="IPR001296">
    <property type="entry name" value="Glyco_trans_1"/>
</dbReference>
<sequence length="372" mass="42130">MKPKLSFYTNIPTPYQDDFFTALTAHVDLTVVFYATTEHGRQWFVDQRPRPYAVHWLRDSRVACFVQRWLKDYHFSWGIFRTVLHDQADYVIVGGGYWVPNAVVAMVLTYWRGKTVTFFGERLTGHPSGWWAAVKRLLLWPLRYACTRVFAIGQEAADTYTAFGVRLPKTIVPYSVAIEPFVQEHQPLAAGNRPVRLLSSGALIPRKGMDTLIRAVRSLNEPRYADLRLQIVGEGPERPALERLIGDDTRIELLGFANVDTLPSLFREADAFVFASRYDGWGVVINEAIAAGLPIISSDAVGATREWVRPGLNGFVCPADDVGAFRGAIRRLVDDPALRHKQGRYNRAFREQTSSAHYARLMFQVIQQDLGL</sequence>
<proteinExistence type="predicted"/>
<dbReference type="EMBL" id="QXED01000008">
    <property type="protein sequence ID" value="RIV19389.1"/>
    <property type="molecule type" value="Genomic_DNA"/>
</dbReference>
<dbReference type="PANTHER" id="PTHR12526">
    <property type="entry name" value="GLYCOSYLTRANSFERASE"/>
    <property type="match status" value="1"/>
</dbReference>
<dbReference type="GO" id="GO:0016757">
    <property type="term" value="F:glycosyltransferase activity"/>
    <property type="evidence" value="ECO:0007669"/>
    <property type="project" value="UniProtKB-KW"/>
</dbReference>
<evidence type="ECO:0000256" key="1">
    <source>
        <dbReference type="ARBA" id="ARBA00022676"/>
    </source>
</evidence>
<dbReference type="Pfam" id="PF00534">
    <property type="entry name" value="Glycos_transf_1"/>
    <property type="match status" value="1"/>
</dbReference>
<evidence type="ECO:0000313" key="5">
    <source>
        <dbReference type="Proteomes" id="UP000283523"/>
    </source>
</evidence>
<dbReference type="AlphaFoldDB" id="A0A418M119"/>
<name>A0A418M119_9BACT</name>
<protein>
    <submittedName>
        <fullName evidence="4">Glycosyltransferase family 1 protein</fullName>
    </submittedName>
</protein>
<keyword evidence="5" id="KW-1185">Reference proteome</keyword>
<reference evidence="4 5" key="1">
    <citation type="submission" date="2018-08" db="EMBL/GenBank/DDBJ databases">
        <title>Fibrisoma montanum sp. nov., isolated from Danxia mountain soil.</title>
        <authorList>
            <person name="Huang Y."/>
        </authorList>
    </citation>
    <scope>NUCLEOTIDE SEQUENCE [LARGE SCALE GENOMIC DNA]</scope>
    <source>
        <strain evidence="4 5">HYT19</strain>
    </source>
</reference>
<evidence type="ECO:0000313" key="4">
    <source>
        <dbReference type="EMBL" id="RIV19389.1"/>
    </source>
</evidence>
<dbReference type="PANTHER" id="PTHR12526:SF510">
    <property type="entry name" value="D-INOSITOL 3-PHOSPHATE GLYCOSYLTRANSFERASE"/>
    <property type="match status" value="1"/>
</dbReference>
<organism evidence="4 5">
    <name type="scientific">Fibrisoma montanum</name>
    <dbReference type="NCBI Taxonomy" id="2305895"/>
    <lineage>
        <taxon>Bacteria</taxon>
        <taxon>Pseudomonadati</taxon>
        <taxon>Bacteroidota</taxon>
        <taxon>Cytophagia</taxon>
        <taxon>Cytophagales</taxon>
        <taxon>Spirosomataceae</taxon>
        <taxon>Fibrisoma</taxon>
    </lineage>
</organism>
<keyword evidence="1" id="KW-0328">Glycosyltransferase</keyword>
<dbReference type="CDD" id="cd03801">
    <property type="entry name" value="GT4_PimA-like"/>
    <property type="match status" value="1"/>
</dbReference>
<dbReference type="OrthoDB" id="7560678at2"/>
<feature type="domain" description="Glycosyl transferase family 1" evidence="3">
    <location>
        <begin position="186"/>
        <end position="347"/>
    </location>
</feature>